<dbReference type="GO" id="GO:0016052">
    <property type="term" value="P:carbohydrate catabolic process"/>
    <property type="evidence" value="ECO:0007669"/>
    <property type="project" value="TreeGrafter"/>
</dbReference>
<dbReference type="SUPFAM" id="SSF51445">
    <property type="entry name" value="(Trans)glycosidases"/>
    <property type="match status" value="1"/>
</dbReference>
<dbReference type="EMBL" id="JBJXCW010000010">
    <property type="protein sequence ID" value="MFN0297945.1"/>
    <property type="molecule type" value="Genomic_DNA"/>
</dbReference>
<evidence type="ECO:0000313" key="7">
    <source>
        <dbReference type="Proteomes" id="UP001632339"/>
    </source>
</evidence>
<dbReference type="PANTHER" id="PTHR34135:SF2">
    <property type="entry name" value="LYSOZYME"/>
    <property type="match status" value="1"/>
</dbReference>
<dbReference type="PROSITE" id="PS51257">
    <property type="entry name" value="PROKAR_LIPOPROTEIN"/>
    <property type="match status" value="1"/>
</dbReference>
<sequence>MPKQRTAKNSYKKIYASCAGLGIACLALFVYTFFLHHNPASAQEYPIKGFDVSHHQGEIEWRKISPKTFQFIYLKATEGGDFKDRKFQDNWIQAREQGFLVGAYHFYRLCRDGRIQAQNFIETVPNKADALPPVIDLEYDSNCINTYTKEQLLKEIQVMHDQLYQHYGKQPIFYISKSFYNIILAGQFTKTPLWVREYQSKPDLKNNPAWLFWQHTNQGKIKGISKEVDLNVFYGSQYEWAHFLEQNGIDRSKYFQNLPSK</sequence>
<keyword evidence="7" id="KW-1185">Reference proteome</keyword>
<name>A0A1C4GWM1_9GAMM</name>
<organism evidence="5 6">
    <name type="scientific">Acinetobacter albensis</name>
    <dbReference type="NCBI Taxonomy" id="1673609"/>
    <lineage>
        <taxon>Bacteria</taxon>
        <taxon>Pseudomonadati</taxon>
        <taxon>Pseudomonadota</taxon>
        <taxon>Gammaproteobacteria</taxon>
        <taxon>Moraxellales</taxon>
        <taxon>Moraxellaceae</taxon>
        <taxon>Acinetobacter</taxon>
    </lineage>
</organism>
<dbReference type="PROSITE" id="PS51904">
    <property type="entry name" value="GLYCOSYL_HYDROL_F25_2"/>
    <property type="match status" value="1"/>
</dbReference>
<dbReference type="InterPro" id="IPR002053">
    <property type="entry name" value="Glyco_hydro_25"/>
</dbReference>
<dbReference type="Gene3D" id="3.20.20.80">
    <property type="entry name" value="Glycosidases"/>
    <property type="match status" value="1"/>
</dbReference>
<dbReference type="Proteomes" id="UP000243661">
    <property type="component" value="Unassembled WGS sequence"/>
</dbReference>
<dbReference type="PANTHER" id="PTHR34135">
    <property type="entry name" value="LYSOZYME"/>
    <property type="match status" value="1"/>
</dbReference>
<dbReference type="GO" id="GO:0003796">
    <property type="term" value="F:lysozyme activity"/>
    <property type="evidence" value="ECO:0007669"/>
    <property type="project" value="InterPro"/>
</dbReference>
<evidence type="ECO:0000313" key="4">
    <source>
        <dbReference type="EMBL" id="MFN0297945.1"/>
    </source>
</evidence>
<dbReference type="EMBL" id="FMBK01000010">
    <property type="protein sequence ID" value="SCC72589.1"/>
    <property type="molecule type" value="Genomic_DNA"/>
</dbReference>
<dbReference type="InterPro" id="IPR017853">
    <property type="entry name" value="GH"/>
</dbReference>
<dbReference type="Proteomes" id="UP001632339">
    <property type="component" value="Unassembled WGS sequence"/>
</dbReference>
<protein>
    <submittedName>
        <fullName evidence="4 5">Lysozyme</fullName>
    </submittedName>
</protein>
<dbReference type="CDD" id="cd06413">
    <property type="entry name" value="GH25_muramidase_1"/>
    <property type="match status" value="1"/>
</dbReference>
<evidence type="ECO:0000256" key="2">
    <source>
        <dbReference type="ARBA" id="ARBA00022801"/>
    </source>
</evidence>
<dbReference type="Pfam" id="PF01183">
    <property type="entry name" value="Glyco_hydro_25"/>
    <property type="match status" value="1"/>
</dbReference>
<evidence type="ECO:0000256" key="1">
    <source>
        <dbReference type="ARBA" id="ARBA00010646"/>
    </source>
</evidence>
<dbReference type="AlphaFoldDB" id="A0A1C4GWM1"/>
<proteinExistence type="inferred from homology"/>
<dbReference type="GO" id="GO:0009253">
    <property type="term" value="P:peptidoglycan catabolic process"/>
    <property type="evidence" value="ECO:0007669"/>
    <property type="project" value="InterPro"/>
</dbReference>
<dbReference type="RefSeq" id="WP_092720555.1">
    <property type="nucleotide sequence ID" value="NZ_FMBK01000010.1"/>
</dbReference>
<reference evidence="5 6" key="1">
    <citation type="submission" date="2016-08" db="EMBL/GenBank/DDBJ databases">
        <authorList>
            <person name="Seilhamer J.J."/>
        </authorList>
    </citation>
    <scope>NUCLEOTIDE SEQUENCE [LARGE SCALE GENOMIC DNA]</scope>
    <source>
        <strain evidence="5 6">ANC 4874</strain>
    </source>
</reference>
<reference evidence="4 7" key="2">
    <citation type="submission" date="2024-12" db="EMBL/GenBank/DDBJ databases">
        <title>C001-4G Acinetobacter sp. assembled genome.</title>
        <authorList>
            <person name="D'Arcy K."/>
            <person name="Kingdon A.D.H."/>
            <person name="Breen A."/>
            <person name="Mckeown C."/>
            <person name="Allman E."/>
            <person name="Sharma P."/>
            <person name="Mcleman A."/>
            <person name="Roberts A.P."/>
        </authorList>
    </citation>
    <scope>NUCLEOTIDE SEQUENCE [LARGE SCALE GENOMIC DNA]</scope>
    <source>
        <strain evidence="4 7">C1-4G</strain>
    </source>
</reference>
<evidence type="ECO:0000313" key="5">
    <source>
        <dbReference type="EMBL" id="SCC72589.1"/>
    </source>
</evidence>
<dbReference type="OrthoDB" id="9798192at2"/>
<comment type="similarity">
    <text evidence="1">Belongs to the glycosyl hydrolase 25 family.</text>
</comment>
<evidence type="ECO:0000313" key="6">
    <source>
        <dbReference type="Proteomes" id="UP000243661"/>
    </source>
</evidence>
<keyword evidence="3" id="KW-0326">Glycosidase</keyword>
<gene>
    <name evidence="4" type="ORF">ACKVE0_10480</name>
    <name evidence="5" type="ORF">GA0116959_110116</name>
</gene>
<accession>A0A1C4GWM1</accession>
<dbReference type="InterPro" id="IPR018077">
    <property type="entry name" value="Glyco_hydro_fam25_subgr"/>
</dbReference>
<evidence type="ECO:0000256" key="3">
    <source>
        <dbReference type="ARBA" id="ARBA00023295"/>
    </source>
</evidence>
<dbReference type="GO" id="GO:0016998">
    <property type="term" value="P:cell wall macromolecule catabolic process"/>
    <property type="evidence" value="ECO:0007669"/>
    <property type="project" value="InterPro"/>
</dbReference>
<dbReference type="SMART" id="SM00641">
    <property type="entry name" value="Glyco_25"/>
    <property type="match status" value="1"/>
</dbReference>
<keyword evidence="2" id="KW-0378">Hydrolase</keyword>